<keyword evidence="1" id="KW-0812">Transmembrane</keyword>
<feature type="transmembrane region" description="Helical" evidence="1">
    <location>
        <begin position="94"/>
        <end position="114"/>
    </location>
</feature>
<feature type="domain" description="Nucleoporin POM152 Ig-like" evidence="4">
    <location>
        <begin position="718"/>
        <end position="799"/>
    </location>
</feature>
<keyword evidence="1" id="KW-1133">Transmembrane helix</keyword>
<dbReference type="GO" id="GO:0006606">
    <property type="term" value="P:protein import into nucleus"/>
    <property type="evidence" value="ECO:0007669"/>
    <property type="project" value="TreeGrafter"/>
</dbReference>
<feature type="transmembrane region" description="Helical" evidence="1">
    <location>
        <begin position="36"/>
        <end position="55"/>
    </location>
</feature>
<evidence type="ECO:0000259" key="5">
    <source>
        <dbReference type="Pfam" id="PF24519"/>
    </source>
</evidence>
<feature type="transmembrane region" description="Helical" evidence="1">
    <location>
        <begin position="61"/>
        <end position="82"/>
    </location>
</feature>
<feature type="domain" description="Nucleoporin POM152 ninth Ig-like" evidence="6">
    <location>
        <begin position="1053"/>
        <end position="1127"/>
    </location>
</feature>
<dbReference type="PANTHER" id="PTHR28206">
    <property type="entry name" value="NUCLEOPORIN POM152"/>
    <property type="match status" value="1"/>
</dbReference>
<evidence type="ECO:0000313" key="8">
    <source>
        <dbReference type="Proteomes" id="UP000827284"/>
    </source>
</evidence>
<dbReference type="InterPro" id="IPR037701">
    <property type="entry name" value="Pom152"/>
</dbReference>
<dbReference type="Pfam" id="PF23664">
    <property type="entry name" value="Ig_Pom152"/>
    <property type="match status" value="2"/>
</dbReference>
<keyword evidence="8" id="KW-1185">Reference proteome</keyword>
<gene>
    <name evidence="7" type="ORF">EMPS_02348</name>
</gene>
<dbReference type="Pfam" id="PF24312">
    <property type="entry name" value="Ig-like_POM152"/>
    <property type="match status" value="2"/>
</dbReference>
<keyword evidence="1" id="KW-0472">Membrane</keyword>
<evidence type="ECO:0000259" key="6">
    <source>
        <dbReference type="Pfam" id="PF24527"/>
    </source>
</evidence>
<evidence type="ECO:0000259" key="4">
    <source>
        <dbReference type="Pfam" id="PF24312"/>
    </source>
</evidence>
<feature type="domain" description="Nucleoporin POM152 first Ig-like" evidence="5">
    <location>
        <begin position="167"/>
        <end position="278"/>
    </location>
</feature>
<accession>A0A9P3LTI9</accession>
<reference evidence="7" key="2">
    <citation type="journal article" date="2022" name="Microbiol. Resour. Announc.">
        <title>Whole-Genome Sequence of Entomortierella parvispora E1425, a Mucoromycotan Fungus Associated with Burkholderiaceae-Related Endosymbiotic Bacteria.</title>
        <authorList>
            <person name="Herlambang A."/>
            <person name="Guo Y."/>
            <person name="Takashima Y."/>
            <person name="Narisawa K."/>
            <person name="Ohta H."/>
            <person name="Nishizawa T."/>
        </authorList>
    </citation>
    <scope>NUCLEOTIDE SEQUENCE</scope>
    <source>
        <strain evidence="7">E1425</strain>
    </source>
</reference>
<feature type="domain" description="Nucleoporin POM152 Ig-like" evidence="4">
    <location>
        <begin position="417"/>
        <end position="511"/>
    </location>
</feature>
<dbReference type="InterPro" id="IPR056541">
    <property type="entry name" value="Ig-like_POM152"/>
</dbReference>
<dbReference type="PANTHER" id="PTHR28206:SF1">
    <property type="entry name" value="NUCLEOPORIN POM152"/>
    <property type="match status" value="1"/>
</dbReference>
<dbReference type="Pfam" id="PF24527">
    <property type="entry name" value="Ig-like_Pom152_9"/>
    <property type="match status" value="1"/>
</dbReference>
<dbReference type="OrthoDB" id="5529162at2759"/>
<dbReference type="GO" id="GO:0017056">
    <property type="term" value="F:structural constituent of nuclear pore"/>
    <property type="evidence" value="ECO:0007669"/>
    <property type="project" value="InterPro"/>
</dbReference>
<name>A0A9P3LTI9_9FUNG</name>
<organism evidence="7 8">
    <name type="scientific">Entomortierella parvispora</name>
    <dbReference type="NCBI Taxonomy" id="205924"/>
    <lineage>
        <taxon>Eukaryota</taxon>
        <taxon>Fungi</taxon>
        <taxon>Fungi incertae sedis</taxon>
        <taxon>Mucoromycota</taxon>
        <taxon>Mortierellomycotina</taxon>
        <taxon>Mortierellomycetes</taxon>
        <taxon>Mortierellales</taxon>
        <taxon>Mortierellaceae</taxon>
        <taxon>Entomortierella</taxon>
    </lineage>
</organism>
<dbReference type="Pfam" id="PF24097">
    <property type="entry name" value="TMD_POM152"/>
    <property type="match status" value="1"/>
</dbReference>
<evidence type="ECO:0000259" key="3">
    <source>
        <dbReference type="Pfam" id="PF24097"/>
    </source>
</evidence>
<evidence type="ECO:0000256" key="1">
    <source>
        <dbReference type="SAM" id="Phobius"/>
    </source>
</evidence>
<dbReference type="InterPro" id="IPR056540">
    <property type="entry name" value="TMD_POM152"/>
</dbReference>
<feature type="domain" description="Nucleoporin POM152 immunoglobulin-like" evidence="2">
    <location>
        <begin position="517"/>
        <end position="619"/>
    </location>
</feature>
<proteinExistence type="predicted"/>
<dbReference type="InterPro" id="IPR056544">
    <property type="entry name" value="Ig_POM152"/>
</dbReference>
<evidence type="ECO:0000313" key="7">
    <source>
        <dbReference type="EMBL" id="GJJ69999.1"/>
    </source>
</evidence>
<dbReference type="InterPro" id="IPR056543">
    <property type="entry name" value="Ig-like_POM152_9th"/>
</dbReference>
<comment type="caution">
    <text evidence="7">The sequence shown here is derived from an EMBL/GenBank/DDBJ whole genome shotgun (WGS) entry which is preliminary data.</text>
</comment>
<feature type="domain" description="Nucleoporin POM152 immunoglobulin-like" evidence="2">
    <location>
        <begin position="858"/>
        <end position="936"/>
    </location>
</feature>
<dbReference type="GO" id="GO:0070762">
    <property type="term" value="C:nuclear pore transmembrane ring"/>
    <property type="evidence" value="ECO:0007669"/>
    <property type="project" value="TreeGrafter"/>
</dbReference>
<dbReference type="InterPro" id="IPR056542">
    <property type="entry name" value="Ig-like_POM152_1st"/>
</dbReference>
<protein>
    <submittedName>
        <fullName evidence="7">Nucleoporin POM152</fullName>
    </submittedName>
</protein>
<dbReference type="Pfam" id="PF24519">
    <property type="entry name" value="Ig-like_Pom152_1"/>
    <property type="match status" value="1"/>
</dbReference>
<evidence type="ECO:0000259" key="2">
    <source>
        <dbReference type="Pfam" id="PF23664"/>
    </source>
</evidence>
<feature type="domain" description="Nucleoporin POM152 N-terminal transmembrane" evidence="3">
    <location>
        <begin position="30"/>
        <end position="113"/>
    </location>
</feature>
<reference evidence="7" key="1">
    <citation type="submission" date="2021-11" db="EMBL/GenBank/DDBJ databases">
        <authorList>
            <person name="Herlambang A."/>
            <person name="Guo Y."/>
            <person name="Takashima Y."/>
            <person name="Nishizawa T."/>
        </authorList>
    </citation>
    <scope>NUCLEOTIDE SEQUENCE</scope>
    <source>
        <strain evidence="7">E1425</strain>
    </source>
</reference>
<dbReference type="EMBL" id="BQFW01000003">
    <property type="protein sequence ID" value="GJJ69999.1"/>
    <property type="molecule type" value="Genomic_DNA"/>
</dbReference>
<sequence>MSVPVPLKSSGSRPRNAFPSNARIPLDYCDGPTQRMYAVSAFVFLQAVKLYYWFGIARSDYAAEFFGFILWLALDVMFLMALNYLRIPWLELPIIRLIIALFILTVLNFVLFTAREISPSAIARSSLSKVWGYTGSSSSSRGDRTLIHDQDEHLLGRHTVLKKPYSTAIFNPDDRCYCVPDAGLKFLEVPEIPISFNDSDPHSLEYSVTSFETGLVSKHQVKGPFKESSAVFHKTRSQDGSKSTFNLVASTTGAYKILRILDKEDVDIRFDHSKEVYVVACPEARIDQYQEELEQCSGKGNVDIPITVRGLPPWTVTYRRYSHNHRKDDQDLQIDAEPVDYSSPWLPGWSKPAVPDYSWAKQHEMNLSVSMGLSTPGKYDFQVMRVKDGCGNVMDFKNLMAQGDSKAEIRHVQVRERPSVSMNCDPRKPIKIIKLGENPSENIGLSVNRGTGPYHIGYVYQKTDIDEPEIMKDIVSDNRLAKIVADRPGLYTLSYIKDAFCEGEVELPRDCAVTVATHPTVDIISHTINDSCVGAIGVTVDATFTGEGPWTVCYDVYRDNVRQGAEVCPSSTKPRLNLELKPDQSGNFEYRFKSVSDKNYANVKVEVPPVFQNIHPQPSAKFKHIRNMKTCRGSSEQLDVELSGTGPWDIEYRIIRGTEIQLTTLKNISQKSTKLTLPPFEREGTYSVDLGKVTDLANGCQKDLRVSDVAIEVSNGPPTVAFQCDKPIEVAEGDSVDIPIHLTGGAPWLIKYSLEGTDDIESVTSDSRNALVPVDKPGVYVLRAVKDSFCEGDVVEQAHRCQVIYSERPTMNLKIDSIRFRGGPRDNVPEGEIAPSERISREGDHFVLPAVCKDADRTLELRLTGKAPFTLRYKTVFKPANGGPDVISTPTPAVSTHATMRLPILTDRAGTVSYIVETLSDATYSNVQVRHEKRTVVFKHVVRAPPTAALVSTTKQVYCRNEITGVKESVSFKIQEGVAPYSLAIQILRPNKPAEKFFEHDVVPNKHGHFEWKLPARFTEMGLHSVSVLKVTDVNGCSSGSFSKVEFDILDTPSITPRRPVPDTCVGDKIEFDVHGQKPPFKVHYSLDKAKHTEVMDTKSRVFTYKATKPGQLQISKVCQTIERKECCTQSLEEMSTQIWAIPTVKIAGGEDLITNLREDEQAEVVATFEGEPPFAWSYVLTEAEFDAQHHAKHGRGRKPDSKGHGNFEHIMEHKMSFFTNAEGTIVPTYIKDKHCQFGSQ</sequence>
<dbReference type="Proteomes" id="UP000827284">
    <property type="component" value="Unassembled WGS sequence"/>
</dbReference>
<dbReference type="GO" id="GO:0006999">
    <property type="term" value="P:nuclear pore organization"/>
    <property type="evidence" value="ECO:0007669"/>
    <property type="project" value="TreeGrafter"/>
</dbReference>
<dbReference type="AlphaFoldDB" id="A0A9P3LTI9"/>